<proteinExistence type="predicted"/>
<keyword evidence="5" id="KW-1185">Reference proteome</keyword>
<dbReference type="KEGG" id="saci:Sinac_3509"/>
<evidence type="ECO:0000313" key="5">
    <source>
        <dbReference type="Proteomes" id="UP000010798"/>
    </source>
</evidence>
<dbReference type="EMBL" id="CP003364">
    <property type="protein sequence ID" value="AGA27765.1"/>
    <property type="molecule type" value="Genomic_DNA"/>
</dbReference>
<feature type="transmembrane region" description="Helical" evidence="2">
    <location>
        <begin position="108"/>
        <end position="126"/>
    </location>
</feature>
<evidence type="ECO:0000259" key="3">
    <source>
        <dbReference type="Pfam" id="PF00884"/>
    </source>
</evidence>
<dbReference type="Gene3D" id="3.40.720.10">
    <property type="entry name" value="Alkaline Phosphatase, subunit A"/>
    <property type="match status" value="1"/>
</dbReference>
<dbReference type="OrthoDB" id="217306at2"/>
<feature type="transmembrane region" description="Helical" evidence="2">
    <location>
        <begin position="132"/>
        <end position="153"/>
    </location>
</feature>
<sequence>MDDLLMARSSNRAAKQPGVDRSTVAGDQAPEASFGPRAAIGMSIWYGLVIGLAELGLTLALKPLRDPSPGFFRMNRHIVWTIPTVSLVMFGLCGLLAALVLRFRPRWGLRFTTSLFSGLALLILLLTIQRLYSWACLILACGLACHVAVRLEAKLSSFRRIVRRSLPVLAVVVFGLVSVSLGGHILRERWAMELLLPVSSNAPNAPNVLLIVLDTVRADRLSLYGYNRDTTPNLARLARRGVTFEQARSTAPWTLPSHCTMLTGLYPHEISAGLHGPLDRTHPTLAEFLAANGYATGGFVANTTYCGAETGLNRGFAHYEDHDLSPWGILCSTAIGKRVISHAVGFIHGPLGESRKSDLRKDAARINRDMLAWIDQQGDRPFFAFANYFDVHNPYLPPAAFKRHFGVTPKTTEDFTTLDRWFILDKKTLTPRDIKLVNDAYDDCIASLDEQLGRLFDDLEKRGRLDNTLVIVTADHGEHFGEHELYGHASSLYDQEIHVPLLAIFPDGAHAGRSIVEPVSLRDLPVTITNLLSFGSTSPFPGESLTRYLDSSARPVEGPSLSEVDAPVKAAPNQGRSPVFRGPMKALTFGNEVYIRNGDGVEEVFDVVADPLQTRNLVNSPGVQAKLGDYRATLDRMTRNDNRPTEWRGLVAKDLPRSDD</sequence>
<name>L0DFY6_SINAD</name>
<dbReference type="PANTHER" id="PTHR43751:SF3">
    <property type="entry name" value="SULFATASE N-TERMINAL DOMAIN-CONTAINING PROTEIN"/>
    <property type="match status" value="1"/>
</dbReference>
<dbReference type="STRING" id="886293.Sinac_3509"/>
<evidence type="ECO:0000256" key="1">
    <source>
        <dbReference type="SAM" id="MobiDB-lite"/>
    </source>
</evidence>
<dbReference type="Pfam" id="PF00884">
    <property type="entry name" value="Sulfatase"/>
    <property type="match status" value="1"/>
</dbReference>
<dbReference type="InterPro" id="IPR017850">
    <property type="entry name" value="Alkaline_phosphatase_core_sf"/>
</dbReference>
<dbReference type="Proteomes" id="UP000010798">
    <property type="component" value="Chromosome"/>
</dbReference>
<dbReference type="InterPro" id="IPR052701">
    <property type="entry name" value="GAG_Ulvan_Degrading_Sulfatases"/>
</dbReference>
<dbReference type="AlphaFoldDB" id="L0DFY6"/>
<keyword evidence="2" id="KW-0812">Transmembrane</keyword>
<feature type="domain" description="Sulfatase N-terminal" evidence="3">
    <location>
        <begin position="206"/>
        <end position="532"/>
    </location>
</feature>
<dbReference type="InterPro" id="IPR000917">
    <property type="entry name" value="Sulfatase_N"/>
</dbReference>
<keyword evidence="2" id="KW-1133">Transmembrane helix</keyword>
<feature type="transmembrane region" description="Helical" evidence="2">
    <location>
        <begin position="165"/>
        <end position="186"/>
    </location>
</feature>
<dbReference type="SUPFAM" id="SSF53649">
    <property type="entry name" value="Alkaline phosphatase-like"/>
    <property type="match status" value="1"/>
</dbReference>
<reference evidence="4 5" key="1">
    <citation type="submission" date="2012-02" db="EMBL/GenBank/DDBJ databases">
        <title>Complete sequence of chromosome of Singulisphaera acidiphila DSM 18658.</title>
        <authorList>
            <consortium name="US DOE Joint Genome Institute (JGI-PGF)"/>
            <person name="Lucas S."/>
            <person name="Copeland A."/>
            <person name="Lapidus A."/>
            <person name="Glavina del Rio T."/>
            <person name="Dalin E."/>
            <person name="Tice H."/>
            <person name="Bruce D."/>
            <person name="Goodwin L."/>
            <person name="Pitluck S."/>
            <person name="Peters L."/>
            <person name="Ovchinnikova G."/>
            <person name="Chertkov O."/>
            <person name="Kyrpides N."/>
            <person name="Mavromatis K."/>
            <person name="Ivanova N."/>
            <person name="Brettin T."/>
            <person name="Detter J.C."/>
            <person name="Han C."/>
            <person name="Larimer F."/>
            <person name="Land M."/>
            <person name="Hauser L."/>
            <person name="Markowitz V."/>
            <person name="Cheng J.-F."/>
            <person name="Hugenholtz P."/>
            <person name="Woyke T."/>
            <person name="Wu D."/>
            <person name="Tindall B."/>
            <person name="Pomrenke H."/>
            <person name="Brambilla E."/>
            <person name="Klenk H.-P."/>
            <person name="Eisen J.A."/>
        </authorList>
    </citation>
    <scope>NUCLEOTIDE SEQUENCE [LARGE SCALE GENOMIC DNA]</scope>
    <source>
        <strain evidence="5">ATCC BAA-1392 / DSM 18658 / VKM B-2454 / MOB10</strain>
    </source>
</reference>
<dbReference type="HOGENOM" id="CLU_006332_14_1_0"/>
<gene>
    <name evidence="4" type="ordered locus">Sinac_3509</name>
</gene>
<feature type="region of interest" description="Disordered" evidence="1">
    <location>
        <begin position="7"/>
        <end position="28"/>
    </location>
</feature>
<evidence type="ECO:0000256" key="2">
    <source>
        <dbReference type="SAM" id="Phobius"/>
    </source>
</evidence>
<dbReference type="CDD" id="cd16148">
    <property type="entry name" value="sulfatase_like"/>
    <property type="match status" value="1"/>
</dbReference>
<organism evidence="4 5">
    <name type="scientific">Singulisphaera acidiphila (strain ATCC BAA-1392 / DSM 18658 / VKM B-2454 / MOB10)</name>
    <dbReference type="NCBI Taxonomy" id="886293"/>
    <lineage>
        <taxon>Bacteria</taxon>
        <taxon>Pseudomonadati</taxon>
        <taxon>Planctomycetota</taxon>
        <taxon>Planctomycetia</taxon>
        <taxon>Isosphaerales</taxon>
        <taxon>Isosphaeraceae</taxon>
        <taxon>Singulisphaera</taxon>
    </lineage>
</organism>
<evidence type="ECO:0000313" key="4">
    <source>
        <dbReference type="EMBL" id="AGA27765.1"/>
    </source>
</evidence>
<keyword evidence="2" id="KW-0472">Membrane</keyword>
<accession>L0DFY6</accession>
<feature type="transmembrane region" description="Helical" evidence="2">
    <location>
        <begin position="81"/>
        <end position="101"/>
    </location>
</feature>
<protein>
    <submittedName>
        <fullName evidence="4">Arylsulfatase A family protein</fullName>
    </submittedName>
</protein>
<feature type="transmembrane region" description="Helical" evidence="2">
    <location>
        <begin position="43"/>
        <end position="61"/>
    </location>
</feature>
<dbReference type="PANTHER" id="PTHR43751">
    <property type="entry name" value="SULFATASE"/>
    <property type="match status" value="1"/>
</dbReference>
<dbReference type="eggNOG" id="COG3119">
    <property type="taxonomic scope" value="Bacteria"/>
</dbReference>
<dbReference type="RefSeq" id="WP_015246909.1">
    <property type="nucleotide sequence ID" value="NC_019892.1"/>
</dbReference>